<reference evidence="3 4" key="1">
    <citation type="submission" date="2019-08" db="EMBL/GenBank/DDBJ databases">
        <title>In-depth cultivation of the pig gut microbiome towards novel bacterial diversity and tailored functional studies.</title>
        <authorList>
            <person name="Wylensek D."/>
            <person name="Hitch T.C.A."/>
            <person name="Clavel T."/>
        </authorList>
    </citation>
    <scope>NUCLEOTIDE SEQUENCE [LARGE SCALE GENOMIC DNA]</scope>
    <source>
        <strain evidence="3 4">WCA-380-WT-2B</strain>
    </source>
</reference>
<dbReference type="CDD" id="cd02440">
    <property type="entry name" value="AdoMet_MTases"/>
    <property type="match status" value="1"/>
</dbReference>
<sequence length="266" mass="30955">MDFKEISKIDNDFIRNEKLYKFFDEEKRLFSKSGQIEKITTLKEISNYISQDSKILDVGAGTGVYSIPLAEKVNKVIAYEPATNNYIQIKEKIKKNNLQNITVENKSSLNMEELKDEYFDIVLLFGPMYHLSSEEDRVHTLSEAKRVVKAGGHILVSFINHDMIPMTEMVYNSNFFETEGYNPTKQRLINRPFIFFTLSECIEMLEKENLIIIRKVATSGYSELLQNQINDMSNLSYGRYIDWHLAHCDKEELLGASNHYLFVCKK</sequence>
<name>A0A6N7VF97_9FIRM</name>
<dbReference type="InterPro" id="IPR041698">
    <property type="entry name" value="Methyltransf_25"/>
</dbReference>
<dbReference type="Gene3D" id="3.40.50.150">
    <property type="entry name" value="Vaccinia Virus protein VP39"/>
    <property type="match status" value="1"/>
</dbReference>
<evidence type="ECO:0000256" key="1">
    <source>
        <dbReference type="ARBA" id="ARBA00022679"/>
    </source>
</evidence>
<evidence type="ECO:0000313" key="4">
    <source>
        <dbReference type="Proteomes" id="UP000441925"/>
    </source>
</evidence>
<dbReference type="GO" id="GO:0008168">
    <property type="term" value="F:methyltransferase activity"/>
    <property type="evidence" value="ECO:0007669"/>
    <property type="project" value="UniProtKB-KW"/>
</dbReference>
<dbReference type="RefSeq" id="WP_154540908.1">
    <property type="nucleotide sequence ID" value="NZ_JAXDSU010000061.1"/>
</dbReference>
<dbReference type="SUPFAM" id="SSF53335">
    <property type="entry name" value="S-adenosyl-L-methionine-dependent methyltransferases"/>
    <property type="match status" value="1"/>
</dbReference>
<organism evidence="3 4">
    <name type="scientific">Anaerococcus porci</name>
    <dbReference type="NCBI Taxonomy" id="2652269"/>
    <lineage>
        <taxon>Bacteria</taxon>
        <taxon>Bacillati</taxon>
        <taxon>Bacillota</taxon>
        <taxon>Tissierellia</taxon>
        <taxon>Tissierellales</taxon>
        <taxon>Peptoniphilaceae</taxon>
        <taxon>Anaerococcus</taxon>
    </lineage>
</organism>
<dbReference type="Pfam" id="PF13649">
    <property type="entry name" value="Methyltransf_25"/>
    <property type="match status" value="1"/>
</dbReference>
<keyword evidence="1 3" id="KW-0808">Transferase</keyword>
<protein>
    <submittedName>
        <fullName evidence="3">Class I SAM-dependent methyltransferase</fullName>
    </submittedName>
</protein>
<evidence type="ECO:0000259" key="2">
    <source>
        <dbReference type="Pfam" id="PF13649"/>
    </source>
</evidence>
<dbReference type="InterPro" id="IPR006342">
    <property type="entry name" value="FkbM_mtfrase"/>
</dbReference>
<feature type="domain" description="Methyltransferase" evidence="2">
    <location>
        <begin position="55"/>
        <end position="152"/>
    </location>
</feature>
<dbReference type="AlphaFoldDB" id="A0A6N7VF97"/>
<dbReference type="Proteomes" id="UP000441925">
    <property type="component" value="Unassembled WGS sequence"/>
</dbReference>
<dbReference type="PANTHER" id="PTHR43861">
    <property type="entry name" value="TRANS-ACONITATE 2-METHYLTRANSFERASE-RELATED"/>
    <property type="match status" value="1"/>
</dbReference>
<dbReference type="InterPro" id="IPR029063">
    <property type="entry name" value="SAM-dependent_MTases_sf"/>
</dbReference>
<proteinExistence type="predicted"/>
<dbReference type="GO" id="GO:0032259">
    <property type="term" value="P:methylation"/>
    <property type="evidence" value="ECO:0007669"/>
    <property type="project" value="UniProtKB-KW"/>
</dbReference>
<gene>
    <name evidence="3" type="ORF">FYJ26_06790</name>
</gene>
<comment type="caution">
    <text evidence="3">The sequence shown here is derived from an EMBL/GenBank/DDBJ whole genome shotgun (WGS) entry which is preliminary data.</text>
</comment>
<dbReference type="NCBIfam" id="TIGR01444">
    <property type="entry name" value="fkbM_fam"/>
    <property type="match status" value="1"/>
</dbReference>
<evidence type="ECO:0000313" key="3">
    <source>
        <dbReference type="EMBL" id="MSS78105.1"/>
    </source>
</evidence>
<dbReference type="EMBL" id="VULQ01000007">
    <property type="protein sequence ID" value="MSS78105.1"/>
    <property type="molecule type" value="Genomic_DNA"/>
</dbReference>
<keyword evidence="3" id="KW-0489">Methyltransferase</keyword>
<keyword evidence="4" id="KW-1185">Reference proteome</keyword>
<accession>A0A6N7VF97</accession>